<dbReference type="CDD" id="cd22152">
    <property type="entry name" value="F-box_AtAFR-like"/>
    <property type="match status" value="1"/>
</dbReference>
<dbReference type="Gramene" id="KJB36177">
    <property type="protein sequence ID" value="KJB36177"/>
    <property type="gene ID" value="B456_006G145000"/>
</dbReference>
<dbReference type="EMBL" id="CM001745">
    <property type="protein sequence ID" value="KJB36177.1"/>
    <property type="molecule type" value="Genomic_DNA"/>
</dbReference>
<evidence type="ECO:0000313" key="2">
    <source>
        <dbReference type="EMBL" id="MBA0587883.1"/>
    </source>
</evidence>
<reference evidence="2" key="3">
    <citation type="submission" date="2020-04" db="EMBL/GenBank/DDBJ databases">
        <authorList>
            <person name="Grover C.E."/>
            <person name="Arick M.A. II"/>
            <person name="Thrash A."/>
            <person name="Conover J.L."/>
            <person name="Sanders W.S."/>
            <person name="Peterson D.G."/>
            <person name="Scheffler J.A."/>
            <person name="Scheffler B.E."/>
            <person name="Wendel J.F."/>
        </authorList>
    </citation>
    <scope>NUCLEOTIDE SEQUENCE</scope>
    <source>
        <strain evidence="2">8</strain>
        <tissue evidence="2">Leaf</tissue>
    </source>
</reference>
<gene>
    <name evidence="1" type="ORF">B456_006G145000</name>
    <name evidence="2" type="ORF">Gorai_001004</name>
</gene>
<dbReference type="AlphaFoldDB" id="A0A0D2NST3"/>
<dbReference type="InterPro" id="IPR036047">
    <property type="entry name" value="F-box-like_dom_sf"/>
</dbReference>
<name>A0A0D2NST3_GOSRA</name>
<dbReference type="SMART" id="SM00612">
    <property type="entry name" value="Kelch"/>
    <property type="match status" value="2"/>
</dbReference>
<reference evidence="1 3" key="1">
    <citation type="journal article" date="2012" name="Nature">
        <title>Repeated polyploidization of Gossypium genomes and the evolution of spinnable cotton fibres.</title>
        <authorList>
            <person name="Paterson A.H."/>
            <person name="Wendel J.F."/>
            <person name="Gundlach H."/>
            <person name="Guo H."/>
            <person name="Jenkins J."/>
            <person name="Jin D."/>
            <person name="Llewellyn D."/>
            <person name="Showmaker K.C."/>
            <person name="Shu S."/>
            <person name="Udall J."/>
            <person name="Yoo M.J."/>
            <person name="Byers R."/>
            <person name="Chen W."/>
            <person name="Doron-Faigenboim A."/>
            <person name="Duke M.V."/>
            <person name="Gong L."/>
            <person name="Grimwood J."/>
            <person name="Grover C."/>
            <person name="Grupp K."/>
            <person name="Hu G."/>
            <person name="Lee T.H."/>
            <person name="Li J."/>
            <person name="Lin L."/>
            <person name="Liu T."/>
            <person name="Marler B.S."/>
            <person name="Page J.T."/>
            <person name="Roberts A.W."/>
            <person name="Romanel E."/>
            <person name="Sanders W.S."/>
            <person name="Szadkowski E."/>
            <person name="Tan X."/>
            <person name="Tang H."/>
            <person name="Xu C."/>
            <person name="Wang J."/>
            <person name="Wang Z."/>
            <person name="Zhang D."/>
            <person name="Zhang L."/>
            <person name="Ashrafi H."/>
            <person name="Bedon F."/>
            <person name="Bowers J.E."/>
            <person name="Brubaker C.L."/>
            <person name="Chee P.W."/>
            <person name="Das S."/>
            <person name="Gingle A.R."/>
            <person name="Haigler C.H."/>
            <person name="Harker D."/>
            <person name="Hoffmann L.V."/>
            <person name="Hovav R."/>
            <person name="Jones D.C."/>
            <person name="Lemke C."/>
            <person name="Mansoor S."/>
            <person name="ur Rahman M."/>
            <person name="Rainville L.N."/>
            <person name="Rambani A."/>
            <person name="Reddy U.K."/>
            <person name="Rong J.K."/>
            <person name="Saranga Y."/>
            <person name="Scheffler B.E."/>
            <person name="Scheffler J.A."/>
            <person name="Stelly D.M."/>
            <person name="Triplett B.A."/>
            <person name="Van Deynze A."/>
            <person name="Vaslin M.F."/>
            <person name="Waghmare V.N."/>
            <person name="Walford S.A."/>
            <person name="Wright R.J."/>
            <person name="Zaki E.A."/>
            <person name="Zhang T."/>
            <person name="Dennis E.S."/>
            <person name="Mayer K.F."/>
            <person name="Peterson D.G."/>
            <person name="Rokhsar D.S."/>
            <person name="Wang X."/>
            <person name="Schmutz J."/>
        </authorList>
    </citation>
    <scope>NUCLEOTIDE SEQUENCE [LARGE SCALE GENOMIC DNA]</scope>
</reference>
<evidence type="ECO:0000313" key="1">
    <source>
        <dbReference type="EMBL" id="KJB36177.1"/>
    </source>
</evidence>
<dbReference type="eggNOG" id="KOG1072">
    <property type="taxonomic scope" value="Eukaryota"/>
</dbReference>
<dbReference type="Proteomes" id="UP000032304">
    <property type="component" value="Chromosome 6"/>
</dbReference>
<dbReference type="PANTHER" id="PTHR46407">
    <property type="entry name" value="OS02G0208700 PROTEIN"/>
    <property type="match status" value="1"/>
</dbReference>
<proteinExistence type="predicted"/>
<dbReference type="GO" id="GO:0080037">
    <property type="term" value="P:negative regulation of cytokinin-activated signaling pathway"/>
    <property type="evidence" value="ECO:0007669"/>
    <property type="project" value="InterPro"/>
</dbReference>
<dbReference type="Proteomes" id="UP000593578">
    <property type="component" value="Unassembled WGS sequence"/>
</dbReference>
<dbReference type="KEGG" id="gra:105799573"/>
<keyword evidence="3" id="KW-1185">Reference proteome</keyword>
<evidence type="ECO:0000313" key="4">
    <source>
        <dbReference type="Proteomes" id="UP000593578"/>
    </source>
</evidence>
<dbReference type="SUPFAM" id="SSF117281">
    <property type="entry name" value="Kelch motif"/>
    <property type="match status" value="1"/>
</dbReference>
<reference evidence="2 4" key="2">
    <citation type="journal article" date="2019" name="Genome Biol. Evol.">
        <title>Insights into the evolution of the New World diploid cottons (Gossypium, subgenus Houzingenia) based on genome sequencing.</title>
        <authorList>
            <person name="Grover C.E."/>
            <person name="Arick M.A. 2nd"/>
            <person name="Thrash A."/>
            <person name="Conover J.L."/>
            <person name="Sanders W.S."/>
            <person name="Peterson D.G."/>
            <person name="Frelichowski J.E."/>
            <person name="Scheffler J.A."/>
            <person name="Scheffler B.E."/>
            <person name="Wendel J.F."/>
        </authorList>
    </citation>
    <scope>NUCLEOTIDE SEQUENCE [LARGE SCALE GENOMIC DNA]</scope>
    <source>
        <strain evidence="2">8</strain>
        <tissue evidence="2">Leaf</tissue>
    </source>
</reference>
<dbReference type="EMBL" id="JABEZZ010000006">
    <property type="protein sequence ID" value="MBA0587883.1"/>
    <property type="molecule type" value="Genomic_DNA"/>
</dbReference>
<accession>A0A0D2NST3</accession>
<organism evidence="1 3">
    <name type="scientific">Gossypium raimondii</name>
    <name type="common">Peruvian cotton</name>
    <name type="synonym">Gossypium klotzschianum subsp. raimondii</name>
    <dbReference type="NCBI Taxonomy" id="29730"/>
    <lineage>
        <taxon>Eukaryota</taxon>
        <taxon>Viridiplantae</taxon>
        <taxon>Streptophyta</taxon>
        <taxon>Embryophyta</taxon>
        <taxon>Tracheophyta</taxon>
        <taxon>Spermatophyta</taxon>
        <taxon>Magnoliopsida</taxon>
        <taxon>eudicotyledons</taxon>
        <taxon>Gunneridae</taxon>
        <taxon>Pentapetalae</taxon>
        <taxon>rosids</taxon>
        <taxon>malvids</taxon>
        <taxon>Malvales</taxon>
        <taxon>Malvaceae</taxon>
        <taxon>Malvoideae</taxon>
        <taxon>Gossypium</taxon>
    </lineage>
</organism>
<dbReference type="Pfam" id="PF24681">
    <property type="entry name" value="Kelch_KLHDC2_KLHL20_DRC7"/>
    <property type="match status" value="1"/>
</dbReference>
<evidence type="ECO:0000313" key="3">
    <source>
        <dbReference type="Proteomes" id="UP000032304"/>
    </source>
</evidence>
<sequence length="361" mass="40656">MLTANKKKKKKKKKKREKMVSIELSPELIPGLPEEIGLDCLIRFHYSTYRVAARVCRRWQQLLQSRELHYLRKQAGYTRKAACLVQLLNNTSDSAGSKPVGPPTYGLTVFDPVSGIWDRIDPVPKYPYGLPLFCQIASSEGKLVVMGGWDPSSYDPVRDVFIYDFTTQRWGQGKQMPETRSFFAPGGFEGRIIVAGGHDENKNALSTAWEYDVNRDEWTELARMSQERDECQGMVIGSEFWVVSGYRTDNQGGFEGSAELMDLRTGEWRRIEEAWKASQCPRSCVGVVKEKKLFYWGDCDSAIRVGACAVPLGEWTLVSGSAYQGGPQGFFLVEGHGERFKRIDVPPQFSGFVQSGCSLDI</sequence>
<dbReference type="InterPro" id="IPR006652">
    <property type="entry name" value="Kelch_1"/>
</dbReference>
<dbReference type="InterPro" id="IPR044595">
    <property type="entry name" value="KMD1-4"/>
</dbReference>
<dbReference type="Gene3D" id="2.120.10.80">
    <property type="entry name" value="Kelch-type beta propeller"/>
    <property type="match status" value="1"/>
</dbReference>
<dbReference type="GO" id="GO:2000762">
    <property type="term" value="P:regulation of phenylpropanoid metabolic process"/>
    <property type="evidence" value="ECO:0007669"/>
    <property type="project" value="InterPro"/>
</dbReference>
<dbReference type="OMA" id="KIENIWP"/>
<protein>
    <submittedName>
        <fullName evidence="1">Uncharacterized protein</fullName>
    </submittedName>
</protein>
<dbReference type="PANTHER" id="PTHR46407:SF4">
    <property type="entry name" value="F-BOX DOMAIN-CONTAINING PROTEIN"/>
    <property type="match status" value="1"/>
</dbReference>
<dbReference type="OrthoDB" id="191037at2759"/>
<dbReference type="SUPFAM" id="SSF81383">
    <property type="entry name" value="F-box domain"/>
    <property type="match status" value="1"/>
</dbReference>
<dbReference type="InterPro" id="IPR015915">
    <property type="entry name" value="Kelch-typ_b-propeller"/>
</dbReference>